<dbReference type="InterPro" id="IPR055170">
    <property type="entry name" value="GFO_IDH_MocA-like_dom"/>
</dbReference>
<comment type="similarity">
    <text evidence="1">Belongs to the Gfo/Idh/MocA family.</text>
</comment>
<sequence>MDKIRFGILGPGKISHRFMKGIAFAEDAEVVAVASRDLMKAEAFKSQYGLRYAYDDYVKMLENPEVDMVYIATIPSMHYEQIMLCLRYHKHVICEKPLLADSAAIKECFAYAGSQGLFLMEAQKAPFNYLNQEIKRRLEQGIIGQVKYIEAAYCYASFAQNYEHWVYRREDGGGMFDVGVYAIAYANMMAGSPLQKIQAMADRTPTGCDGFAVAMLEYENGVKAVVKGAIELNTENKALIYGTEGYIETVNFWKNTKATIYRGDTKEDIEIPMPTDFYPEIEAAVSGVKAQLLQSPIMNEEASLQIMKVLEYVRQV</sequence>
<dbReference type="Gene3D" id="3.40.50.720">
    <property type="entry name" value="NAD(P)-binding Rossmann-like Domain"/>
    <property type="match status" value="1"/>
</dbReference>
<dbReference type="Gene3D" id="3.30.360.10">
    <property type="entry name" value="Dihydrodipicolinate Reductase, domain 2"/>
    <property type="match status" value="1"/>
</dbReference>
<accession>A0A645CE82</accession>
<evidence type="ECO:0000256" key="1">
    <source>
        <dbReference type="ARBA" id="ARBA00010928"/>
    </source>
</evidence>
<evidence type="ECO:0000313" key="5">
    <source>
        <dbReference type="EMBL" id="MPM75286.1"/>
    </source>
</evidence>
<comment type="caution">
    <text evidence="5">The sequence shown here is derived from an EMBL/GenBank/DDBJ whole genome shotgun (WGS) entry which is preliminary data.</text>
</comment>
<dbReference type="GO" id="GO:0102497">
    <property type="term" value="F:scyllo-inositol dehydrogenase (NADP+) activity"/>
    <property type="evidence" value="ECO:0007669"/>
    <property type="project" value="UniProtKB-EC"/>
</dbReference>
<dbReference type="InterPro" id="IPR036291">
    <property type="entry name" value="NAD(P)-bd_dom_sf"/>
</dbReference>
<dbReference type="InterPro" id="IPR000683">
    <property type="entry name" value="Gfo/Idh/MocA-like_OxRdtase_N"/>
</dbReference>
<dbReference type="Pfam" id="PF01408">
    <property type="entry name" value="GFO_IDH_MocA"/>
    <property type="match status" value="1"/>
</dbReference>
<reference evidence="5" key="1">
    <citation type="submission" date="2019-08" db="EMBL/GenBank/DDBJ databases">
        <authorList>
            <person name="Kucharzyk K."/>
            <person name="Murdoch R.W."/>
            <person name="Higgins S."/>
            <person name="Loffler F."/>
        </authorList>
    </citation>
    <scope>NUCLEOTIDE SEQUENCE</scope>
</reference>
<organism evidence="5">
    <name type="scientific">bioreactor metagenome</name>
    <dbReference type="NCBI Taxonomy" id="1076179"/>
    <lineage>
        <taxon>unclassified sequences</taxon>
        <taxon>metagenomes</taxon>
        <taxon>ecological metagenomes</taxon>
    </lineage>
</organism>
<dbReference type="EC" id="1.1.1.371" evidence="5"/>
<protein>
    <submittedName>
        <fullName evidence="5">Scyllo-inositol 2-dehydrogenase (NADP(+)) IolU</fullName>
        <ecNumber evidence="5">1.1.1.371</ecNumber>
    </submittedName>
</protein>
<proteinExistence type="inferred from homology"/>
<dbReference type="EMBL" id="VSSQ01026525">
    <property type="protein sequence ID" value="MPM75286.1"/>
    <property type="molecule type" value="Genomic_DNA"/>
</dbReference>
<dbReference type="Pfam" id="PF22725">
    <property type="entry name" value="GFO_IDH_MocA_C3"/>
    <property type="match status" value="1"/>
</dbReference>
<dbReference type="PANTHER" id="PTHR22604:SF105">
    <property type="entry name" value="TRANS-1,2-DIHYDROBENZENE-1,2-DIOL DEHYDROGENASE"/>
    <property type="match status" value="1"/>
</dbReference>
<keyword evidence="2 5" id="KW-0560">Oxidoreductase</keyword>
<dbReference type="AlphaFoldDB" id="A0A645CE82"/>
<evidence type="ECO:0000256" key="2">
    <source>
        <dbReference type="ARBA" id="ARBA00023002"/>
    </source>
</evidence>
<feature type="domain" description="Gfo/Idh/MocA-like oxidoreductase N-terminal" evidence="3">
    <location>
        <begin position="4"/>
        <end position="120"/>
    </location>
</feature>
<dbReference type="InterPro" id="IPR050984">
    <property type="entry name" value="Gfo/Idh/MocA_domain"/>
</dbReference>
<evidence type="ECO:0000259" key="3">
    <source>
        <dbReference type="Pfam" id="PF01408"/>
    </source>
</evidence>
<dbReference type="SUPFAM" id="SSF55347">
    <property type="entry name" value="Glyceraldehyde-3-phosphate dehydrogenase-like, C-terminal domain"/>
    <property type="match status" value="1"/>
</dbReference>
<dbReference type="SUPFAM" id="SSF51735">
    <property type="entry name" value="NAD(P)-binding Rossmann-fold domains"/>
    <property type="match status" value="1"/>
</dbReference>
<name>A0A645CE82_9ZZZZ</name>
<evidence type="ECO:0000259" key="4">
    <source>
        <dbReference type="Pfam" id="PF22725"/>
    </source>
</evidence>
<dbReference type="PANTHER" id="PTHR22604">
    <property type="entry name" value="OXIDOREDUCTASES"/>
    <property type="match status" value="1"/>
</dbReference>
<gene>
    <name evidence="5" type="primary">iolU_14</name>
    <name evidence="5" type="ORF">SDC9_122278</name>
</gene>
<dbReference type="GO" id="GO:0000166">
    <property type="term" value="F:nucleotide binding"/>
    <property type="evidence" value="ECO:0007669"/>
    <property type="project" value="InterPro"/>
</dbReference>
<feature type="domain" description="GFO/IDH/MocA-like oxidoreductase" evidence="4">
    <location>
        <begin position="132"/>
        <end position="248"/>
    </location>
</feature>